<dbReference type="InterPro" id="IPR035923">
    <property type="entry name" value="TT1751-like_sf"/>
</dbReference>
<organism evidence="2 3">
    <name type="scientific">Streptomyces liangshanensis</name>
    <dbReference type="NCBI Taxonomy" id="2717324"/>
    <lineage>
        <taxon>Bacteria</taxon>
        <taxon>Bacillati</taxon>
        <taxon>Actinomycetota</taxon>
        <taxon>Actinomycetes</taxon>
        <taxon>Kitasatosporales</taxon>
        <taxon>Streptomycetaceae</taxon>
        <taxon>Streptomyces</taxon>
    </lineage>
</organism>
<evidence type="ECO:0000259" key="1">
    <source>
        <dbReference type="Pfam" id="PF03625"/>
    </source>
</evidence>
<dbReference type="RefSeq" id="WP_167024898.1">
    <property type="nucleotide sequence ID" value="NZ_CP050177.1"/>
</dbReference>
<keyword evidence="3" id="KW-1185">Reference proteome</keyword>
<gene>
    <name evidence="2" type="ORF">HA039_06125</name>
</gene>
<dbReference type="KEGG" id="slia:HA039_06125"/>
<dbReference type="EMBL" id="CP050177">
    <property type="protein sequence ID" value="QIQ01926.1"/>
    <property type="molecule type" value="Genomic_DNA"/>
</dbReference>
<accession>A0A6G9GV23</accession>
<protein>
    <submittedName>
        <fullName evidence="2">DUF302 domain-containing protein</fullName>
    </submittedName>
</protein>
<sequence>MSGTTTRTFTIEHVTVVSNRSFDDTREAFERILGRFDEGIFTRLGSGDVAGALEAMEALAPLVIAGERNHGILLRTVGLDRRAIQYDCGNALMATRMTRHQLSASMYAPIRVLLRETDGEVAFEYDRPSTTFGQFGDPEVDKVTHHLDTLFEETLREATS</sequence>
<evidence type="ECO:0000313" key="2">
    <source>
        <dbReference type="EMBL" id="QIQ01926.1"/>
    </source>
</evidence>
<proteinExistence type="predicted"/>
<evidence type="ECO:0000313" key="3">
    <source>
        <dbReference type="Proteomes" id="UP000501179"/>
    </source>
</evidence>
<dbReference type="InterPro" id="IPR005180">
    <property type="entry name" value="DUF302"/>
</dbReference>
<dbReference type="Proteomes" id="UP000501179">
    <property type="component" value="Chromosome"/>
</dbReference>
<dbReference type="SUPFAM" id="SSF103247">
    <property type="entry name" value="TT1751-like"/>
    <property type="match status" value="1"/>
</dbReference>
<reference evidence="2 3" key="1">
    <citation type="submission" date="2020-03" db="EMBL/GenBank/DDBJ databases">
        <title>A novel species.</title>
        <authorList>
            <person name="Gao J."/>
        </authorList>
    </citation>
    <scope>NUCLEOTIDE SEQUENCE [LARGE SCALE GENOMIC DNA]</scope>
    <source>
        <strain evidence="2 3">QMT-12</strain>
    </source>
</reference>
<name>A0A6G9GV23_9ACTN</name>
<dbReference type="CDD" id="cd14797">
    <property type="entry name" value="DUF302"/>
    <property type="match status" value="1"/>
</dbReference>
<dbReference type="Gene3D" id="3.30.310.70">
    <property type="entry name" value="TT1751-like domain"/>
    <property type="match status" value="1"/>
</dbReference>
<dbReference type="AlphaFoldDB" id="A0A6G9GV23"/>
<dbReference type="Pfam" id="PF03625">
    <property type="entry name" value="DUF302"/>
    <property type="match status" value="1"/>
</dbReference>
<feature type="domain" description="DUF302" evidence="1">
    <location>
        <begin position="75"/>
        <end position="128"/>
    </location>
</feature>